<evidence type="ECO:0000313" key="3">
    <source>
        <dbReference type="Proteomes" id="UP001292079"/>
    </source>
</evidence>
<evidence type="ECO:0000256" key="1">
    <source>
        <dbReference type="SAM" id="MobiDB-lite"/>
    </source>
</evidence>
<protein>
    <submittedName>
        <fullName evidence="2">Uncharacterized protein</fullName>
    </submittedName>
</protein>
<dbReference type="AlphaFoldDB" id="A0AAE1ZAE2"/>
<keyword evidence="3" id="KW-1185">Reference proteome</keyword>
<proteinExistence type="predicted"/>
<sequence>MILLFDTYYRIMTDDVHRSDKIMFPTYRRNPGEIGVKLYISECQPIANSGCSSMNYFLANVREKFEQHILCNTNLLELKWCLEEENDEVFSGFILERIEPDLILIIYPDSIDRLQMIDSVKLQLVNTIQKYFDTTETRVTIGVDHFKIQLYINNHDIINAIHEWKTNMIPVVYHLEDSDKNLQMIRYAKLAQNKFFQINLWYIQQTNNKMITLIPDFLIYLKQLQLQSIENQLNIDNNLTKQINCLHDIKEFNECLHKIIGKLYDPKGLRCQVIKLILQILNDLYDNLMNILKYLILPLYQITPGCETLQQLNKKKIIKNSLKNLLNFLHTTNNTTNTNTTNNTTNTTTNTNTTNNTTNTTTNTNTTNNTTNTNTNNNNTDNNNNNVNLEDVDDLNSIPITLQSIIRNENDQKYGWMLCITTNVLNKLKNIDYHIDEYFFQFNYKI</sequence>
<name>A0AAE1ZAE2_SCHME</name>
<gene>
    <name evidence="2" type="ORF">MN116_007355</name>
</gene>
<reference evidence="2" key="1">
    <citation type="submission" date="2022-04" db="EMBL/GenBank/DDBJ databases">
        <authorList>
            <person name="Xu L."/>
            <person name="Lv Z."/>
        </authorList>
    </citation>
    <scope>NUCLEOTIDE SEQUENCE</scope>
    <source>
        <strain evidence="2">LV_2022a</strain>
    </source>
</reference>
<feature type="region of interest" description="Disordered" evidence="1">
    <location>
        <begin position="336"/>
        <end position="385"/>
    </location>
</feature>
<reference evidence="2" key="2">
    <citation type="journal article" date="2023" name="Infect Dis Poverty">
        <title>Chromosome-scale genome of the human blood fluke Schistosoma mekongi and its implications for public health.</title>
        <authorList>
            <person name="Zhou M."/>
            <person name="Xu L."/>
            <person name="Xu D."/>
            <person name="Chen W."/>
            <person name="Khan J."/>
            <person name="Hu Y."/>
            <person name="Huang H."/>
            <person name="Wei H."/>
            <person name="Zhang Y."/>
            <person name="Chusongsang P."/>
            <person name="Tanasarnprasert K."/>
            <person name="Hu X."/>
            <person name="Limpanont Y."/>
            <person name="Lv Z."/>
        </authorList>
    </citation>
    <scope>NUCLEOTIDE SEQUENCE</scope>
    <source>
        <strain evidence="2">LV_2022a</strain>
    </source>
</reference>
<evidence type="ECO:0000313" key="2">
    <source>
        <dbReference type="EMBL" id="KAK4469844.1"/>
    </source>
</evidence>
<dbReference type="EMBL" id="JALJAT010000005">
    <property type="protein sequence ID" value="KAK4469844.1"/>
    <property type="molecule type" value="Genomic_DNA"/>
</dbReference>
<dbReference type="Proteomes" id="UP001292079">
    <property type="component" value="Unassembled WGS sequence"/>
</dbReference>
<comment type="caution">
    <text evidence="2">The sequence shown here is derived from an EMBL/GenBank/DDBJ whole genome shotgun (WGS) entry which is preliminary data.</text>
</comment>
<organism evidence="2 3">
    <name type="scientific">Schistosoma mekongi</name>
    <name type="common">Parasitic worm</name>
    <dbReference type="NCBI Taxonomy" id="38744"/>
    <lineage>
        <taxon>Eukaryota</taxon>
        <taxon>Metazoa</taxon>
        <taxon>Spiralia</taxon>
        <taxon>Lophotrochozoa</taxon>
        <taxon>Platyhelminthes</taxon>
        <taxon>Trematoda</taxon>
        <taxon>Digenea</taxon>
        <taxon>Strigeidida</taxon>
        <taxon>Schistosomatoidea</taxon>
        <taxon>Schistosomatidae</taxon>
        <taxon>Schistosoma</taxon>
    </lineage>
</organism>
<accession>A0AAE1ZAE2</accession>